<evidence type="ECO:0000313" key="7">
    <source>
        <dbReference type="Proteomes" id="UP000250003"/>
    </source>
</evidence>
<dbReference type="GO" id="GO:0046872">
    <property type="term" value="F:metal ion binding"/>
    <property type="evidence" value="ECO:0007669"/>
    <property type="project" value="UniProtKB-KW"/>
</dbReference>
<keyword evidence="2" id="KW-0479">Metal-binding</keyword>
<dbReference type="SUPFAM" id="SSF88713">
    <property type="entry name" value="Glycoside hydrolase/deacetylase"/>
    <property type="match status" value="1"/>
</dbReference>
<dbReference type="GO" id="GO:0016787">
    <property type="term" value="F:hydrolase activity"/>
    <property type="evidence" value="ECO:0007669"/>
    <property type="project" value="UniProtKB-KW"/>
</dbReference>
<evidence type="ECO:0000256" key="3">
    <source>
        <dbReference type="ARBA" id="ARBA00022801"/>
    </source>
</evidence>
<evidence type="ECO:0000256" key="1">
    <source>
        <dbReference type="ARBA" id="ARBA00001946"/>
    </source>
</evidence>
<accession>A0A2Z4U8V6</accession>
<evidence type="ECO:0008006" key="8">
    <source>
        <dbReference type="Google" id="ProtNLM"/>
    </source>
</evidence>
<name>A0A2Z4U8V6_9FIRM</name>
<protein>
    <recommendedName>
        <fullName evidence="8">ChbG/HpnK family deacetylase</fullName>
    </recommendedName>
</protein>
<dbReference type="OrthoDB" id="9774177at2"/>
<gene>
    <name evidence="6" type="ORF">DQQ01_04185</name>
</gene>
<dbReference type="Gene3D" id="3.20.20.370">
    <property type="entry name" value="Glycoside hydrolase/deacetylase"/>
    <property type="match status" value="1"/>
</dbReference>
<keyword evidence="3" id="KW-0378">Hydrolase</keyword>
<keyword evidence="5" id="KW-0119">Carbohydrate metabolism</keyword>
<evidence type="ECO:0000256" key="2">
    <source>
        <dbReference type="ARBA" id="ARBA00022723"/>
    </source>
</evidence>
<proteinExistence type="predicted"/>
<dbReference type="EMBL" id="CP030280">
    <property type="protein sequence ID" value="AWY97477.1"/>
    <property type="molecule type" value="Genomic_DNA"/>
</dbReference>
<dbReference type="RefSeq" id="WP_111918649.1">
    <property type="nucleotide sequence ID" value="NZ_CP030280.1"/>
</dbReference>
<dbReference type="KEGG" id="blau:DQQ01_04185"/>
<evidence type="ECO:0000256" key="5">
    <source>
        <dbReference type="ARBA" id="ARBA00023277"/>
    </source>
</evidence>
<dbReference type="PANTHER" id="PTHR31609">
    <property type="entry name" value="YDJC DEACETYLASE FAMILY MEMBER"/>
    <property type="match status" value="1"/>
</dbReference>
<evidence type="ECO:0000256" key="4">
    <source>
        <dbReference type="ARBA" id="ARBA00022842"/>
    </source>
</evidence>
<dbReference type="Pfam" id="PF04794">
    <property type="entry name" value="YdjC"/>
    <property type="match status" value="1"/>
</dbReference>
<keyword evidence="4" id="KW-0460">Magnesium</keyword>
<keyword evidence="7" id="KW-1185">Reference proteome</keyword>
<comment type="cofactor">
    <cofactor evidence="1">
        <name>Mg(2+)</name>
        <dbReference type="ChEBI" id="CHEBI:18420"/>
    </cofactor>
</comment>
<reference evidence="7" key="1">
    <citation type="submission" date="2018-06" db="EMBL/GenBank/DDBJ databases">
        <title>Description of Blautia argi sp. nov., a new anaerobic isolated from dog feces.</title>
        <authorList>
            <person name="Chang Y.-H."/>
            <person name="Paek J."/>
            <person name="Shin Y."/>
        </authorList>
    </citation>
    <scope>NUCLEOTIDE SEQUENCE [LARGE SCALE GENOMIC DNA]</scope>
    <source>
        <strain evidence="7">KCTC 15426</strain>
    </source>
</reference>
<dbReference type="InterPro" id="IPR011330">
    <property type="entry name" value="Glyco_hydro/deAcase_b/a-brl"/>
</dbReference>
<sequence length="275" mass="31403">MKNLITRMDDFGSAFAADGAIFQAIKKGDYVKNVSCMAVAPYIEKDAKELEELRKKKSICIGLHATLNSEWEKIDYHSILNPKEISSLVDEKGKFAMHPMLFEKRMPKTIECIREISAQLDKLTTFGLTVEYIDTHMLPDAVVPGLKEALTEFARKKGLIDQRWFYTFAQEHQPVLDGSESLEKDAEAYNKWFEGFEEGKQYINILHPAKYSEETKLFYNQVLTGNRVACQREAEQQLSNSGKLEEFCESLEIKRIKYTEAAPQGDTTLSAAMNF</sequence>
<evidence type="ECO:0000313" key="6">
    <source>
        <dbReference type="EMBL" id="AWY97477.1"/>
    </source>
</evidence>
<dbReference type="Proteomes" id="UP000250003">
    <property type="component" value="Chromosome"/>
</dbReference>
<dbReference type="AlphaFoldDB" id="A0A2Z4U8V6"/>
<dbReference type="GO" id="GO:0019213">
    <property type="term" value="F:deacetylase activity"/>
    <property type="evidence" value="ECO:0007669"/>
    <property type="project" value="TreeGrafter"/>
</dbReference>
<dbReference type="InterPro" id="IPR006879">
    <property type="entry name" value="YdjC-like"/>
</dbReference>
<dbReference type="PANTHER" id="PTHR31609:SF1">
    <property type="entry name" value="CARBOHYDRATE DEACETYLASE"/>
    <property type="match status" value="1"/>
</dbReference>
<organism evidence="6 7">
    <name type="scientific">Blautia argi</name>
    <dbReference type="NCBI Taxonomy" id="1912897"/>
    <lineage>
        <taxon>Bacteria</taxon>
        <taxon>Bacillati</taxon>
        <taxon>Bacillota</taxon>
        <taxon>Clostridia</taxon>
        <taxon>Lachnospirales</taxon>
        <taxon>Lachnospiraceae</taxon>
        <taxon>Blautia</taxon>
    </lineage>
</organism>
<dbReference type="GO" id="GO:0005975">
    <property type="term" value="P:carbohydrate metabolic process"/>
    <property type="evidence" value="ECO:0007669"/>
    <property type="project" value="InterPro"/>
</dbReference>